<name>A0A3M8AKZ8_9MICO</name>
<dbReference type="InterPro" id="IPR020904">
    <property type="entry name" value="Sc_DH/Rdtase_CS"/>
</dbReference>
<dbReference type="EMBL" id="RHHB01000002">
    <property type="protein sequence ID" value="RNB51882.1"/>
    <property type="molecule type" value="Genomic_DNA"/>
</dbReference>
<dbReference type="InterPro" id="IPR050259">
    <property type="entry name" value="SDR"/>
</dbReference>
<dbReference type="PANTHER" id="PTHR42879:SF2">
    <property type="entry name" value="3-OXOACYL-[ACYL-CARRIER-PROTEIN] REDUCTASE FABG"/>
    <property type="match status" value="1"/>
</dbReference>
<keyword evidence="4" id="KW-1185">Reference proteome</keyword>
<sequence length="261" mass="26466">MSLPDLWNLDGRVAIVSGAGSPAGIGFAAARALGELGAGIVLTATSGRVLERAAELRASGITATGLVARLDDEEQVDALAADLAASGIRPTIVVNNAGMIATGDPEMLHGDATMSLADWNASLAMNLTTAFLLTRAMLPGMREVGWGRVICVSSVSGPLMASRGDVGYAAAKAGMLGYVRALAVDEALFGITANAVAPGWIATASQLPSEAEEGLLVPLKRSGRPEEVASAVAWLATPGAAYTTGQLIAVDGGNAVAEERR</sequence>
<keyword evidence="2" id="KW-0560">Oxidoreductase</keyword>
<dbReference type="OrthoDB" id="4350228at2"/>
<evidence type="ECO:0000256" key="1">
    <source>
        <dbReference type="ARBA" id="ARBA00006484"/>
    </source>
</evidence>
<dbReference type="InterPro" id="IPR002347">
    <property type="entry name" value="SDR_fam"/>
</dbReference>
<dbReference type="SUPFAM" id="SSF51735">
    <property type="entry name" value="NAD(P)-binding Rossmann-fold domains"/>
    <property type="match status" value="1"/>
</dbReference>
<dbReference type="PRINTS" id="PR00081">
    <property type="entry name" value="GDHRDH"/>
</dbReference>
<dbReference type="PRINTS" id="PR00080">
    <property type="entry name" value="SDRFAMILY"/>
</dbReference>
<proteinExistence type="inferred from homology"/>
<accession>A0A3M8AKZ8</accession>
<dbReference type="Gene3D" id="3.40.50.720">
    <property type="entry name" value="NAD(P)-binding Rossmann-like Domain"/>
    <property type="match status" value="1"/>
</dbReference>
<organism evidence="3 4">
    <name type="scientific">Agromyces tardus</name>
    <dbReference type="NCBI Taxonomy" id="2583849"/>
    <lineage>
        <taxon>Bacteria</taxon>
        <taxon>Bacillati</taxon>
        <taxon>Actinomycetota</taxon>
        <taxon>Actinomycetes</taxon>
        <taxon>Micrococcales</taxon>
        <taxon>Microbacteriaceae</taxon>
        <taxon>Agromyces</taxon>
    </lineage>
</organism>
<reference evidence="3 4" key="1">
    <citation type="submission" date="2018-10" db="EMBL/GenBank/DDBJ databases">
        <title>Isolation, diversity and antibacterial activity of antinobacteria from the wheat rhizosphere soil.</title>
        <authorList>
            <person name="Sun T."/>
        </authorList>
    </citation>
    <scope>NUCLEOTIDE SEQUENCE [LARGE SCALE GENOMIC DNA]</scope>
    <source>
        <strain evidence="3 4">SJ-23</strain>
    </source>
</reference>
<dbReference type="PROSITE" id="PS00061">
    <property type="entry name" value="ADH_SHORT"/>
    <property type="match status" value="1"/>
</dbReference>
<dbReference type="InterPro" id="IPR036291">
    <property type="entry name" value="NAD(P)-bd_dom_sf"/>
</dbReference>
<evidence type="ECO:0000256" key="2">
    <source>
        <dbReference type="ARBA" id="ARBA00023002"/>
    </source>
</evidence>
<dbReference type="GO" id="GO:0016491">
    <property type="term" value="F:oxidoreductase activity"/>
    <property type="evidence" value="ECO:0007669"/>
    <property type="project" value="UniProtKB-KW"/>
</dbReference>
<comment type="caution">
    <text evidence="3">The sequence shown here is derived from an EMBL/GenBank/DDBJ whole genome shotgun (WGS) entry which is preliminary data.</text>
</comment>
<evidence type="ECO:0000313" key="4">
    <source>
        <dbReference type="Proteomes" id="UP000275048"/>
    </source>
</evidence>
<dbReference type="RefSeq" id="WP_122935516.1">
    <property type="nucleotide sequence ID" value="NZ_JBHSNT010000044.1"/>
</dbReference>
<dbReference type="AlphaFoldDB" id="A0A3M8AKZ8"/>
<dbReference type="PANTHER" id="PTHR42879">
    <property type="entry name" value="3-OXOACYL-(ACYL-CARRIER-PROTEIN) REDUCTASE"/>
    <property type="match status" value="1"/>
</dbReference>
<comment type="similarity">
    <text evidence="1">Belongs to the short-chain dehydrogenases/reductases (SDR) family.</text>
</comment>
<protein>
    <submittedName>
        <fullName evidence="3">SDR family oxidoreductase</fullName>
    </submittedName>
</protein>
<evidence type="ECO:0000313" key="3">
    <source>
        <dbReference type="EMBL" id="RNB51882.1"/>
    </source>
</evidence>
<dbReference type="Proteomes" id="UP000275048">
    <property type="component" value="Unassembled WGS sequence"/>
</dbReference>
<gene>
    <name evidence="3" type="ORF">EDM22_02775</name>
</gene>
<dbReference type="GO" id="GO:0032787">
    <property type="term" value="P:monocarboxylic acid metabolic process"/>
    <property type="evidence" value="ECO:0007669"/>
    <property type="project" value="UniProtKB-ARBA"/>
</dbReference>
<dbReference type="FunFam" id="3.40.50.720:FF:000173">
    <property type="entry name" value="3-oxoacyl-[acyl-carrier protein] reductase"/>
    <property type="match status" value="1"/>
</dbReference>
<dbReference type="Pfam" id="PF13561">
    <property type="entry name" value="adh_short_C2"/>
    <property type="match status" value="1"/>
</dbReference>